<gene>
    <name evidence="2" type="ORF">Ami3637_04525</name>
</gene>
<evidence type="ECO:0000313" key="2">
    <source>
        <dbReference type="EMBL" id="QHI71748.1"/>
    </source>
</evidence>
<organism evidence="2 3">
    <name type="scientific">Aminipila terrae</name>
    <dbReference type="NCBI Taxonomy" id="2697030"/>
    <lineage>
        <taxon>Bacteria</taxon>
        <taxon>Bacillati</taxon>
        <taxon>Bacillota</taxon>
        <taxon>Clostridia</taxon>
        <taxon>Peptostreptococcales</taxon>
        <taxon>Anaerovoracaceae</taxon>
        <taxon>Aminipila</taxon>
    </lineage>
</organism>
<evidence type="ECO:0000256" key="1">
    <source>
        <dbReference type="SAM" id="Phobius"/>
    </source>
</evidence>
<feature type="transmembrane region" description="Helical" evidence="1">
    <location>
        <begin position="68"/>
        <end position="89"/>
    </location>
</feature>
<reference evidence="2 3" key="1">
    <citation type="submission" date="2020-01" db="EMBL/GenBank/DDBJ databases">
        <title>Genomic analysis of Aminipila sp. CBA3637.</title>
        <authorList>
            <person name="Kim Y.B."/>
            <person name="Roh S.W."/>
        </authorList>
    </citation>
    <scope>NUCLEOTIDE SEQUENCE [LARGE SCALE GENOMIC DNA]</scope>
    <source>
        <strain evidence="2 3">CBA3637</strain>
    </source>
</reference>
<keyword evidence="3" id="KW-1185">Reference proteome</keyword>
<keyword evidence="1" id="KW-0472">Membrane</keyword>
<evidence type="ECO:0000313" key="3">
    <source>
        <dbReference type="Proteomes" id="UP000463883"/>
    </source>
</evidence>
<dbReference type="AlphaFoldDB" id="A0A6P1MID4"/>
<name>A0A6P1MID4_9FIRM</name>
<accession>A0A6P1MID4</accession>
<dbReference type="EMBL" id="CP047591">
    <property type="protein sequence ID" value="QHI71748.1"/>
    <property type="molecule type" value="Genomic_DNA"/>
</dbReference>
<dbReference type="KEGG" id="amic:Ami3637_04525"/>
<evidence type="ECO:0008006" key="4">
    <source>
        <dbReference type="Google" id="ProtNLM"/>
    </source>
</evidence>
<sequence>MLIQKCKKCSKDFKWQTILKALWMGYKPVECEYCKSKHYIYFISRLLVAISIAFPVMLQTYGYRYFRWYYILIYLIWGAIILCISPYFVRYYIKDAKNENKE</sequence>
<dbReference type="NCBIfam" id="TIGR04104">
    <property type="entry name" value="cxxc_20_cxxc"/>
    <property type="match status" value="1"/>
</dbReference>
<protein>
    <recommendedName>
        <fullName evidence="4">Cxxc_20_cxxc protein</fullName>
    </recommendedName>
</protein>
<feature type="transmembrane region" description="Helical" evidence="1">
    <location>
        <begin position="42"/>
        <end position="62"/>
    </location>
</feature>
<dbReference type="InterPro" id="IPR026369">
    <property type="entry name" value="CxxC_20_CxxC"/>
</dbReference>
<dbReference type="RefSeq" id="WP_162361522.1">
    <property type="nucleotide sequence ID" value="NZ_CP047591.1"/>
</dbReference>
<keyword evidence="1" id="KW-0812">Transmembrane</keyword>
<keyword evidence="1" id="KW-1133">Transmembrane helix</keyword>
<proteinExistence type="predicted"/>
<dbReference type="Proteomes" id="UP000463883">
    <property type="component" value="Chromosome"/>
</dbReference>